<gene>
    <name evidence="2" type="ORF">LZ495_11780</name>
</gene>
<dbReference type="RefSeq" id="WP_235052064.1">
    <property type="nucleotide sequence ID" value="NZ_JAKFHA010000005.1"/>
</dbReference>
<dbReference type="PROSITE" id="PS51186">
    <property type="entry name" value="GNAT"/>
    <property type="match status" value="1"/>
</dbReference>
<dbReference type="EMBL" id="JAKFHA010000005">
    <property type="protein sequence ID" value="MCF2527894.1"/>
    <property type="molecule type" value="Genomic_DNA"/>
</dbReference>
<accession>A0AA41U3A8</accession>
<feature type="domain" description="N-acetyltransferase" evidence="1">
    <location>
        <begin position="144"/>
        <end position="301"/>
    </location>
</feature>
<organism evidence="2 3">
    <name type="scientific">Yinghuangia soli</name>
    <dbReference type="NCBI Taxonomy" id="2908204"/>
    <lineage>
        <taxon>Bacteria</taxon>
        <taxon>Bacillati</taxon>
        <taxon>Actinomycetota</taxon>
        <taxon>Actinomycetes</taxon>
        <taxon>Kitasatosporales</taxon>
        <taxon>Streptomycetaceae</taxon>
        <taxon>Yinghuangia</taxon>
    </lineage>
</organism>
<evidence type="ECO:0000259" key="1">
    <source>
        <dbReference type="PROSITE" id="PS51186"/>
    </source>
</evidence>
<dbReference type="AlphaFoldDB" id="A0AA41U3A8"/>
<dbReference type="Proteomes" id="UP001165378">
    <property type="component" value="Unassembled WGS sequence"/>
</dbReference>
<dbReference type="InterPro" id="IPR016181">
    <property type="entry name" value="Acyl_CoA_acyltransferase"/>
</dbReference>
<name>A0AA41U3A8_9ACTN</name>
<evidence type="ECO:0000313" key="3">
    <source>
        <dbReference type="Proteomes" id="UP001165378"/>
    </source>
</evidence>
<proteinExistence type="predicted"/>
<keyword evidence="2" id="KW-0012">Acyltransferase</keyword>
<keyword evidence="2" id="KW-0808">Transferase</keyword>
<evidence type="ECO:0000313" key="2">
    <source>
        <dbReference type="EMBL" id="MCF2527894.1"/>
    </source>
</evidence>
<dbReference type="Gene3D" id="3.40.630.30">
    <property type="match status" value="2"/>
</dbReference>
<reference evidence="2" key="1">
    <citation type="submission" date="2022-01" db="EMBL/GenBank/DDBJ databases">
        <title>Genome-Based Taxonomic Classification of the Phylum Actinobacteria.</title>
        <authorList>
            <person name="Gao Y."/>
        </authorList>
    </citation>
    <scope>NUCLEOTIDE SEQUENCE</scope>
    <source>
        <strain evidence="2">KLBMP 8922</strain>
    </source>
</reference>
<sequence>MPETTASDLAVRTLSAADLPAVLDLVNADRVPGQPPTDAAMLAEALAGRSPVDGGWWAELAPPTTEIAHDTMGRPVGVVSYATRPRDGAGLILWLHCREDEAVADLLLRRALDALGRDRTVRAFDFASALSLGLEGLPSGHRPATRRALAAHGFAAEDLWRYMHAGLPLPGLTPLDPRFTCQASDSTDPPGRVLHVRDGSGAVVADATVGTPVSGIGVLWWIGVATHARGRGLGAGLLAAALDELSALGAREVILYVDDDAPADDPERSRAAANRMYDRAGLTEVDRLHSFTRTPHAAPER</sequence>
<keyword evidence="3" id="KW-1185">Reference proteome</keyword>
<dbReference type="GO" id="GO:0016747">
    <property type="term" value="F:acyltransferase activity, transferring groups other than amino-acyl groups"/>
    <property type="evidence" value="ECO:0007669"/>
    <property type="project" value="InterPro"/>
</dbReference>
<dbReference type="InterPro" id="IPR000182">
    <property type="entry name" value="GNAT_dom"/>
</dbReference>
<dbReference type="EC" id="2.3.1.-" evidence="2"/>
<protein>
    <submittedName>
        <fullName evidence="2">GNAT family N-acetyltransferase</fullName>
        <ecNumber evidence="2">2.3.1.-</ecNumber>
    </submittedName>
</protein>
<comment type="caution">
    <text evidence="2">The sequence shown here is derived from an EMBL/GenBank/DDBJ whole genome shotgun (WGS) entry which is preliminary data.</text>
</comment>
<dbReference type="Pfam" id="PF00583">
    <property type="entry name" value="Acetyltransf_1"/>
    <property type="match status" value="1"/>
</dbReference>
<dbReference type="SUPFAM" id="SSF55729">
    <property type="entry name" value="Acyl-CoA N-acyltransferases (Nat)"/>
    <property type="match status" value="1"/>
</dbReference>